<dbReference type="AlphaFoldDB" id="A0A5A7QD56"/>
<organism evidence="2 3">
    <name type="scientific">Striga asiatica</name>
    <name type="common">Asiatic witchweed</name>
    <name type="synonym">Buchnera asiatica</name>
    <dbReference type="NCBI Taxonomy" id="4170"/>
    <lineage>
        <taxon>Eukaryota</taxon>
        <taxon>Viridiplantae</taxon>
        <taxon>Streptophyta</taxon>
        <taxon>Embryophyta</taxon>
        <taxon>Tracheophyta</taxon>
        <taxon>Spermatophyta</taxon>
        <taxon>Magnoliopsida</taxon>
        <taxon>eudicotyledons</taxon>
        <taxon>Gunneridae</taxon>
        <taxon>Pentapetalae</taxon>
        <taxon>asterids</taxon>
        <taxon>lamiids</taxon>
        <taxon>Lamiales</taxon>
        <taxon>Orobanchaceae</taxon>
        <taxon>Buchnereae</taxon>
        <taxon>Striga</taxon>
    </lineage>
</organism>
<name>A0A5A7QD56_STRAF</name>
<accession>A0A5A7QD56</accession>
<proteinExistence type="predicted"/>
<comment type="caution">
    <text evidence="2">The sequence shown here is derived from an EMBL/GenBank/DDBJ whole genome shotgun (WGS) entry which is preliminary data.</text>
</comment>
<protein>
    <submittedName>
        <fullName evidence="2">Uncharacterized protein</fullName>
    </submittedName>
</protein>
<keyword evidence="3" id="KW-1185">Reference proteome</keyword>
<evidence type="ECO:0000313" key="3">
    <source>
        <dbReference type="Proteomes" id="UP000325081"/>
    </source>
</evidence>
<dbReference type="Proteomes" id="UP000325081">
    <property type="component" value="Unassembled WGS sequence"/>
</dbReference>
<sequence>MGVLSPKADGAIHRPSISESSIKKAIWETADLFEANSANITLAGVRRLLEEDLGLEKNALDPFKNFIGRQIDQVLNSPKQPKFVKDVKKNVSHISKAKKSKTGSSEEESDSSRRESDEMGVKARPKKEADSKGKTKKAEQSKKRKLE</sequence>
<gene>
    <name evidence="2" type="ORF">STAS_20031</name>
</gene>
<dbReference type="PANTHER" id="PTHR15410:SF2">
    <property type="entry name" value="HIRA-INTERACTING PROTEIN 3"/>
    <property type="match status" value="1"/>
</dbReference>
<evidence type="ECO:0000313" key="2">
    <source>
        <dbReference type="EMBL" id="GER43199.1"/>
    </source>
</evidence>
<dbReference type="OrthoDB" id="514832at2759"/>
<dbReference type="EMBL" id="BKCP01006516">
    <property type="protein sequence ID" value="GER43199.1"/>
    <property type="molecule type" value="Genomic_DNA"/>
</dbReference>
<feature type="compositionally biased region" description="Basic and acidic residues" evidence="1">
    <location>
        <begin position="110"/>
        <end position="147"/>
    </location>
</feature>
<evidence type="ECO:0000256" key="1">
    <source>
        <dbReference type="SAM" id="MobiDB-lite"/>
    </source>
</evidence>
<dbReference type="PANTHER" id="PTHR15410">
    <property type="entry name" value="HIRA-INTERACTING PROTEIN 3"/>
    <property type="match status" value="1"/>
</dbReference>
<feature type="region of interest" description="Disordered" evidence="1">
    <location>
        <begin position="77"/>
        <end position="147"/>
    </location>
</feature>
<dbReference type="GO" id="GO:0005634">
    <property type="term" value="C:nucleus"/>
    <property type="evidence" value="ECO:0007669"/>
    <property type="project" value="TreeGrafter"/>
</dbReference>
<dbReference type="InterPro" id="IPR037647">
    <property type="entry name" value="HIRIP3"/>
</dbReference>
<reference evidence="3" key="1">
    <citation type="journal article" date="2019" name="Curr. Biol.">
        <title>Genome Sequence of Striga asiatica Provides Insight into the Evolution of Plant Parasitism.</title>
        <authorList>
            <person name="Yoshida S."/>
            <person name="Kim S."/>
            <person name="Wafula E.K."/>
            <person name="Tanskanen J."/>
            <person name="Kim Y.M."/>
            <person name="Honaas L."/>
            <person name="Yang Z."/>
            <person name="Spallek T."/>
            <person name="Conn C.E."/>
            <person name="Ichihashi Y."/>
            <person name="Cheong K."/>
            <person name="Cui S."/>
            <person name="Der J.P."/>
            <person name="Gundlach H."/>
            <person name="Jiao Y."/>
            <person name="Hori C."/>
            <person name="Ishida J.K."/>
            <person name="Kasahara H."/>
            <person name="Kiba T."/>
            <person name="Kim M.S."/>
            <person name="Koo N."/>
            <person name="Laohavisit A."/>
            <person name="Lee Y.H."/>
            <person name="Lumba S."/>
            <person name="McCourt P."/>
            <person name="Mortimer J.C."/>
            <person name="Mutuku J.M."/>
            <person name="Nomura T."/>
            <person name="Sasaki-Sekimoto Y."/>
            <person name="Seto Y."/>
            <person name="Wang Y."/>
            <person name="Wakatake T."/>
            <person name="Sakakibara H."/>
            <person name="Demura T."/>
            <person name="Yamaguchi S."/>
            <person name="Yoneyama K."/>
            <person name="Manabe R.I."/>
            <person name="Nelson D.C."/>
            <person name="Schulman A.H."/>
            <person name="Timko M.P."/>
            <person name="dePamphilis C.W."/>
            <person name="Choi D."/>
            <person name="Shirasu K."/>
        </authorList>
    </citation>
    <scope>NUCLEOTIDE SEQUENCE [LARGE SCALE GENOMIC DNA]</scope>
    <source>
        <strain evidence="3">cv. UVA1</strain>
    </source>
</reference>